<feature type="transmembrane region" description="Helical" evidence="10">
    <location>
        <begin position="834"/>
        <end position="854"/>
    </location>
</feature>
<comment type="caution">
    <text evidence="12">The sequence shown here is derived from an EMBL/GenBank/DDBJ whole genome shotgun (WGS) entry which is preliminary data.</text>
</comment>
<feature type="domain" description="Cation-transporting P-type ATPase N-terminal" evidence="11">
    <location>
        <begin position="13"/>
        <end position="86"/>
    </location>
</feature>
<dbReference type="InterPro" id="IPR044492">
    <property type="entry name" value="P_typ_ATPase_HD_dom"/>
</dbReference>
<dbReference type="PRINTS" id="PR00119">
    <property type="entry name" value="CATATPASE"/>
</dbReference>
<dbReference type="Pfam" id="PF13246">
    <property type="entry name" value="Cation_ATPase"/>
    <property type="match status" value="1"/>
</dbReference>
<dbReference type="PRINTS" id="PR00121">
    <property type="entry name" value="NAKATPASE"/>
</dbReference>
<dbReference type="SUPFAM" id="SSF81665">
    <property type="entry name" value="Calcium ATPase, transmembrane domain M"/>
    <property type="match status" value="1"/>
</dbReference>
<keyword evidence="4 10" id="KW-0812">Transmembrane</keyword>
<dbReference type="PANTHER" id="PTHR43294">
    <property type="entry name" value="SODIUM/POTASSIUM-TRANSPORTING ATPASE SUBUNIT ALPHA"/>
    <property type="match status" value="1"/>
</dbReference>
<feature type="transmembrane region" description="Helical" evidence="10">
    <location>
        <begin position="897"/>
        <end position="921"/>
    </location>
</feature>
<dbReference type="NCBIfam" id="TIGR01494">
    <property type="entry name" value="ATPase_P-type"/>
    <property type="match status" value="2"/>
</dbReference>
<name>A0A937K3G9_9CLOT</name>
<evidence type="ECO:0000256" key="8">
    <source>
        <dbReference type="ARBA" id="ARBA00022989"/>
    </source>
</evidence>
<sequence length="938" mass="103460">MNCDEAKVDVKKSIYKLPVDKVYEVFGTSYKGLTRGQAAQYQKEQGKNVIDEKKKKSVLLIFLGNFTHLMAVLLWVGGIVAFFAGMPELGIAIWLVNVINGVFSFWQEHRASKATDALRNMLPSYARVIRDGEEQKILAEDLVIGDIVLLEEGDKISADARLVECSDLQVNQSTLTGESNPVRKVKDAVLKNDLTLAEIPNLIFAGTSVSEGNGKAIVIEIGMRTEFGKIADLTQSMEKEDSPLQKEMNRLTKQISIIAIAFGVFFFVAALFLVNEPIASSFIFSLGMIVAFIPEGLLPTVTLSLAMAVQRMSKRNALVKTLSSVETLGSTTVICTDKTGTLTQNEMTVSNLWLINKEFKVTGVGYGPEGNIFEGNRKVKAEDDKDLKLLLTGAALCSNARLLPPNEESNRYTVLGDPTEACLGVVAEKAGIDIHEKAELTPRLRELPFESRRKRMTTIHQLQEEIEGTKRIAYIKGAPKEIMKLSETIRINGEVKPITDKMREEIMKANDGYARDGLRVLAVAYRLLHKDDNIPVAMSAYTPEIIEKDLVFVGLIVMADPPRPEVSDAVEECRRAGIRIVMITGDYGLTAESIARRIGIVKGSNPRVVSGLELEELSDDKLKEYLKDEIIFARVATEQKLRVVSNLQAMGEIVAVTGDGVNDAPALKKADIGVAMGIAGTDVAKEAADMILTDDNFASIVHAIEEGRAVYSNIRKFMLYILNSNVPEAVPSAMFLFSRGAIPLPLTVMQILTIDLGTDMLPALGLGTEKPEKGVMNEPPRNQKEPLLNKKLVIKAFLWYGVLGSLTSAISYFFINIQNGWPKVPLAGGNDPVYIKATAMTLAAIVFSQVGAVFNCRTEKQSVFKVGMFSNKQVNFGVVFEIFLISALVYFPLFQSIFHTAALKLSDCLLLFIWPPLILLIEELRKALVRRRMLRKPE</sequence>
<evidence type="ECO:0000256" key="2">
    <source>
        <dbReference type="ARBA" id="ARBA00005675"/>
    </source>
</evidence>
<dbReference type="SFLD" id="SFLDF00027">
    <property type="entry name" value="p-type_atpase"/>
    <property type="match status" value="1"/>
</dbReference>
<dbReference type="Pfam" id="PF00689">
    <property type="entry name" value="Cation_ATPase_C"/>
    <property type="match status" value="1"/>
</dbReference>
<dbReference type="Gene3D" id="3.40.1110.10">
    <property type="entry name" value="Calcium-transporting ATPase, cytoplasmic domain N"/>
    <property type="match status" value="1"/>
</dbReference>
<feature type="transmembrane region" description="Helical" evidence="10">
    <location>
        <begin position="280"/>
        <end position="306"/>
    </location>
</feature>
<comment type="subcellular location">
    <subcellularLocation>
        <location evidence="1">Cell membrane</location>
        <topology evidence="1">Multi-pass membrane protein</topology>
    </subcellularLocation>
</comment>
<dbReference type="InterPro" id="IPR018303">
    <property type="entry name" value="ATPase_P-typ_P_site"/>
</dbReference>
<dbReference type="Proteomes" id="UP000623681">
    <property type="component" value="Unassembled WGS sequence"/>
</dbReference>
<dbReference type="Pfam" id="PF08282">
    <property type="entry name" value="Hydrolase_3"/>
    <property type="match status" value="1"/>
</dbReference>
<dbReference type="InterPro" id="IPR036412">
    <property type="entry name" value="HAD-like_sf"/>
</dbReference>
<keyword evidence="13" id="KW-1185">Reference proteome</keyword>
<evidence type="ECO:0000256" key="9">
    <source>
        <dbReference type="ARBA" id="ARBA00023136"/>
    </source>
</evidence>
<dbReference type="Gene3D" id="1.20.1110.10">
    <property type="entry name" value="Calcium-transporting ATPase, transmembrane domain"/>
    <property type="match status" value="1"/>
</dbReference>
<dbReference type="SFLD" id="SFLDS00003">
    <property type="entry name" value="Haloacid_Dehalogenase"/>
    <property type="match status" value="1"/>
</dbReference>
<dbReference type="Pfam" id="PF00122">
    <property type="entry name" value="E1-E2_ATPase"/>
    <property type="match status" value="1"/>
</dbReference>
<dbReference type="SFLD" id="SFLDG00002">
    <property type="entry name" value="C1.7:_P-type_atpase_like"/>
    <property type="match status" value="1"/>
</dbReference>
<dbReference type="InterPro" id="IPR008250">
    <property type="entry name" value="ATPase_P-typ_transduc_dom_A_sf"/>
</dbReference>
<keyword evidence="3" id="KW-1003">Cell membrane</keyword>
<dbReference type="InterPro" id="IPR050510">
    <property type="entry name" value="Cation_transp_ATPase_P-type"/>
</dbReference>
<keyword evidence="6" id="KW-0067">ATP-binding</keyword>
<dbReference type="GO" id="GO:0005524">
    <property type="term" value="F:ATP binding"/>
    <property type="evidence" value="ECO:0007669"/>
    <property type="project" value="UniProtKB-KW"/>
</dbReference>
<dbReference type="SUPFAM" id="SSF56784">
    <property type="entry name" value="HAD-like"/>
    <property type="match status" value="1"/>
</dbReference>
<dbReference type="FunFam" id="3.40.50.1000:FF:000028">
    <property type="entry name" value="Calcium-transporting P-type ATPase, putative"/>
    <property type="match status" value="1"/>
</dbReference>
<comment type="similarity">
    <text evidence="2">Belongs to the cation transport ATPase (P-type) (TC 3.A.3) family. Type IIA subfamily.</text>
</comment>
<feature type="transmembrane region" description="Helical" evidence="10">
    <location>
        <begin position="874"/>
        <end position="891"/>
    </location>
</feature>
<dbReference type="InterPro" id="IPR001757">
    <property type="entry name" value="P_typ_ATPase"/>
</dbReference>
<dbReference type="InterPro" id="IPR023299">
    <property type="entry name" value="ATPase_P-typ_cyto_dom_N"/>
</dbReference>
<feature type="transmembrane region" description="Helical" evidence="10">
    <location>
        <begin position="255"/>
        <end position="274"/>
    </location>
</feature>
<dbReference type="SUPFAM" id="SSF81653">
    <property type="entry name" value="Calcium ATPase, transduction domain A"/>
    <property type="match status" value="1"/>
</dbReference>
<organism evidence="12 13">
    <name type="scientific">Clostridium paridis</name>
    <dbReference type="NCBI Taxonomy" id="2803863"/>
    <lineage>
        <taxon>Bacteria</taxon>
        <taxon>Bacillati</taxon>
        <taxon>Bacillota</taxon>
        <taxon>Clostridia</taxon>
        <taxon>Eubacteriales</taxon>
        <taxon>Clostridiaceae</taxon>
        <taxon>Clostridium</taxon>
    </lineage>
</organism>
<keyword evidence="8 10" id="KW-1133">Transmembrane helix</keyword>
<dbReference type="InterPro" id="IPR004014">
    <property type="entry name" value="ATPase_P-typ_cation-transptr_N"/>
</dbReference>
<evidence type="ECO:0000256" key="10">
    <source>
        <dbReference type="SAM" id="Phobius"/>
    </source>
</evidence>
<protein>
    <submittedName>
        <fullName evidence="12">Cation-transporting P-type ATPase</fullName>
    </submittedName>
</protein>
<dbReference type="GO" id="GO:1902600">
    <property type="term" value="P:proton transmembrane transport"/>
    <property type="evidence" value="ECO:0007669"/>
    <property type="project" value="TreeGrafter"/>
</dbReference>
<feature type="transmembrane region" description="Helical" evidence="10">
    <location>
        <begin position="89"/>
        <end position="106"/>
    </location>
</feature>
<dbReference type="Gene3D" id="3.40.50.1000">
    <property type="entry name" value="HAD superfamily/HAD-like"/>
    <property type="match status" value="1"/>
</dbReference>
<dbReference type="Pfam" id="PF00690">
    <property type="entry name" value="Cation_ATPase_N"/>
    <property type="match status" value="1"/>
</dbReference>
<evidence type="ECO:0000313" key="13">
    <source>
        <dbReference type="Proteomes" id="UP000623681"/>
    </source>
</evidence>
<dbReference type="GO" id="GO:0016887">
    <property type="term" value="F:ATP hydrolysis activity"/>
    <property type="evidence" value="ECO:0007669"/>
    <property type="project" value="InterPro"/>
</dbReference>
<dbReference type="PROSITE" id="PS00154">
    <property type="entry name" value="ATPASE_E1_E2"/>
    <property type="match status" value="1"/>
</dbReference>
<dbReference type="AlphaFoldDB" id="A0A937K3G9"/>
<reference evidence="12" key="1">
    <citation type="submission" date="2021-01" db="EMBL/GenBank/DDBJ databases">
        <title>Genome public.</title>
        <authorList>
            <person name="Liu C."/>
            <person name="Sun Q."/>
        </authorList>
    </citation>
    <scope>NUCLEOTIDE SEQUENCE</scope>
    <source>
        <strain evidence="12">YIM B02565</strain>
    </source>
</reference>
<dbReference type="SMART" id="SM00831">
    <property type="entry name" value="Cation_ATPase_N"/>
    <property type="match status" value="1"/>
</dbReference>
<keyword evidence="9 10" id="KW-0472">Membrane</keyword>
<keyword evidence="5" id="KW-0547">Nucleotide-binding</keyword>
<dbReference type="RefSeq" id="WP_202767014.1">
    <property type="nucleotide sequence ID" value="NZ_JAESWA010000020.1"/>
</dbReference>
<accession>A0A937K3G9</accession>
<feature type="transmembrane region" description="Helical" evidence="10">
    <location>
        <begin position="792"/>
        <end position="814"/>
    </location>
</feature>
<dbReference type="InterPro" id="IPR023214">
    <property type="entry name" value="HAD_sf"/>
</dbReference>
<dbReference type="SUPFAM" id="SSF81660">
    <property type="entry name" value="Metal cation-transporting ATPase, ATP-binding domain N"/>
    <property type="match status" value="1"/>
</dbReference>
<dbReference type="PANTHER" id="PTHR43294:SF21">
    <property type="entry name" value="CATION TRANSPORTING ATPASE"/>
    <property type="match status" value="1"/>
</dbReference>
<feature type="transmembrane region" description="Helical" evidence="10">
    <location>
        <begin position="58"/>
        <end position="83"/>
    </location>
</feature>
<evidence type="ECO:0000256" key="6">
    <source>
        <dbReference type="ARBA" id="ARBA00022840"/>
    </source>
</evidence>
<evidence type="ECO:0000256" key="3">
    <source>
        <dbReference type="ARBA" id="ARBA00022475"/>
    </source>
</evidence>
<dbReference type="InterPro" id="IPR059000">
    <property type="entry name" value="ATPase_P-type_domA"/>
</dbReference>
<evidence type="ECO:0000313" key="12">
    <source>
        <dbReference type="EMBL" id="MBL4931632.1"/>
    </source>
</evidence>
<gene>
    <name evidence="12" type="ORF">JK634_07430</name>
</gene>
<evidence type="ECO:0000256" key="7">
    <source>
        <dbReference type="ARBA" id="ARBA00022967"/>
    </source>
</evidence>
<evidence type="ECO:0000256" key="1">
    <source>
        <dbReference type="ARBA" id="ARBA00004651"/>
    </source>
</evidence>
<keyword evidence="7" id="KW-1278">Translocase</keyword>
<dbReference type="InterPro" id="IPR006068">
    <property type="entry name" value="ATPase_P-typ_cation-transptr_C"/>
</dbReference>
<dbReference type="Gene3D" id="2.70.150.10">
    <property type="entry name" value="Calcium-transporting ATPase, cytoplasmic transduction domain A"/>
    <property type="match status" value="1"/>
</dbReference>
<dbReference type="InterPro" id="IPR023298">
    <property type="entry name" value="ATPase_P-typ_TM_dom_sf"/>
</dbReference>
<dbReference type="EMBL" id="JAESWA010000020">
    <property type="protein sequence ID" value="MBL4931632.1"/>
    <property type="molecule type" value="Genomic_DNA"/>
</dbReference>
<evidence type="ECO:0000256" key="4">
    <source>
        <dbReference type="ARBA" id="ARBA00022692"/>
    </source>
</evidence>
<evidence type="ECO:0000259" key="11">
    <source>
        <dbReference type="SMART" id="SM00831"/>
    </source>
</evidence>
<dbReference type="GO" id="GO:0005886">
    <property type="term" value="C:plasma membrane"/>
    <property type="evidence" value="ECO:0007669"/>
    <property type="project" value="UniProtKB-SubCell"/>
</dbReference>
<proteinExistence type="inferred from homology"/>
<dbReference type="GO" id="GO:0019829">
    <property type="term" value="F:ATPase-coupled monoatomic cation transmembrane transporter activity"/>
    <property type="evidence" value="ECO:0007669"/>
    <property type="project" value="TreeGrafter"/>
</dbReference>
<evidence type="ECO:0000256" key="5">
    <source>
        <dbReference type="ARBA" id="ARBA00022741"/>
    </source>
</evidence>